<dbReference type="InterPro" id="IPR015424">
    <property type="entry name" value="PyrdxlP-dep_Trfase"/>
</dbReference>
<name>A0A8J3AH89_9ACTN</name>
<dbReference type="EMBL" id="BMHA01000014">
    <property type="protein sequence ID" value="GGI09205.1"/>
    <property type="molecule type" value="Genomic_DNA"/>
</dbReference>
<gene>
    <name evidence="8" type="ORF">GCM10011354_32920</name>
</gene>
<comment type="caution">
    <text evidence="8">The sequence shown here is derived from an EMBL/GenBank/DDBJ whole genome shotgun (WGS) entry which is preliminary data.</text>
</comment>
<dbReference type="CDD" id="cd07377">
    <property type="entry name" value="WHTH_GntR"/>
    <property type="match status" value="1"/>
</dbReference>
<dbReference type="InterPro" id="IPR036390">
    <property type="entry name" value="WH_DNA-bd_sf"/>
</dbReference>
<evidence type="ECO:0000256" key="5">
    <source>
        <dbReference type="ARBA" id="ARBA00023163"/>
    </source>
</evidence>
<dbReference type="CDD" id="cd00609">
    <property type="entry name" value="AAT_like"/>
    <property type="match status" value="1"/>
</dbReference>
<feature type="region of interest" description="Disordered" evidence="6">
    <location>
        <begin position="78"/>
        <end position="101"/>
    </location>
</feature>
<evidence type="ECO:0000256" key="6">
    <source>
        <dbReference type="SAM" id="MobiDB-lite"/>
    </source>
</evidence>
<keyword evidence="4" id="KW-0238">DNA-binding</keyword>
<proteinExistence type="inferred from homology"/>
<dbReference type="PROSITE" id="PS50949">
    <property type="entry name" value="HTH_GNTR"/>
    <property type="match status" value="1"/>
</dbReference>
<evidence type="ECO:0000313" key="9">
    <source>
        <dbReference type="Proteomes" id="UP000650511"/>
    </source>
</evidence>
<dbReference type="PANTHER" id="PTHR46577:SF1">
    <property type="entry name" value="HTH-TYPE TRANSCRIPTIONAL REGULATORY PROTEIN GABR"/>
    <property type="match status" value="1"/>
</dbReference>
<evidence type="ECO:0000256" key="3">
    <source>
        <dbReference type="ARBA" id="ARBA00023015"/>
    </source>
</evidence>
<dbReference type="AlphaFoldDB" id="A0A8J3AH89"/>
<dbReference type="PANTHER" id="PTHR46577">
    <property type="entry name" value="HTH-TYPE TRANSCRIPTIONAL REGULATORY PROTEIN GABR"/>
    <property type="match status" value="1"/>
</dbReference>
<keyword evidence="2" id="KW-0663">Pyridoxal phosphate</keyword>
<feature type="domain" description="HTH gntR-type" evidence="7">
    <location>
        <begin position="12"/>
        <end position="80"/>
    </location>
</feature>
<sequence>MTSEPVQYSIRGDRAATIVRSVERGVVSGALAAGEAVPSVRVLARELGVSPTTVAAAYRDLRQRGVLVTHDRSRTVVGHRPSLTSRLAPDLPPGTRDLTTGNPDPTLLPDLGPALAAVGPVHRLYGDEPGVEALLELARVSLEADGVATGHLAVVGGGLDGIERVLEVHLRLGDRIGLEDPGYAGSLDLARALGLTPVGIAVDDEGPLPDALEAALADGLDALVVVPRAANPSGAALSPARAEQLRPLLDAAPELLLIEDDHASAVAGVPAVTLSTGRERWAVVRSVAKALGPDLRVAVLAGDEESVQRVLGRQRLGTGWVSHLLQHLTAEVWRRADAAGTLATAAATYARRRDALRDALADAGIVAHGTSGLNLWVPVPEEVPVVQGLLARGWGVQAGEPYRIDAPPGVRITIATLTGDEAPSLADDLAEVLDHRLGTRRG</sequence>
<keyword evidence="5" id="KW-0804">Transcription</keyword>
<dbReference type="GO" id="GO:0030170">
    <property type="term" value="F:pyridoxal phosphate binding"/>
    <property type="evidence" value="ECO:0007669"/>
    <property type="project" value="InterPro"/>
</dbReference>
<dbReference type="InterPro" id="IPR015421">
    <property type="entry name" value="PyrdxlP-dep_Trfase_major"/>
</dbReference>
<reference evidence="8" key="1">
    <citation type="journal article" date="2014" name="Int. J. Syst. Evol. Microbiol.">
        <title>Complete genome sequence of Corynebacterium casei LMG S-19264T (=DSM 44701T), isolated from a smear-ripened cheese.</title>
        <authorList>
            <consortium name="US DOE Joint Genome Institute (JGI-PGF)"/>
            <person name="Walter F."/>
            <person name="Albersmeier A."/>
            <person name="Kalinowski J."/>
            <person name="Ruckert C."/>
        </authorList>
    </citation>
    <scope>NUCLEOTIDE SEQUENCE</scope>
    <source>
        <strain evidence="8">CGMCC 1.14988</strain>
    </source>
</reference>
<dbReference type="GO" id="GO:0003700">
    <property type="term" value="F:DNA-binding transcription factor activity"/>
    <property type="evidence" value="ECO:0007669"/>
    <property type="project" value="InterPro"/>
</dbReference>
<dbReference type="Gene3D" id="3.40.640.10">
    <property type="entry name" value="Type I PLP-dependent aspartate aminotransferase-like (Major domain)"/>
    <property type="match status" value="1"/>
</dbReference>
<evidence type="ECO:0000256" key="2">
    <source>
        <dbReference type="ARBA" id="ARBA00022898"/>
    </source>
</evidence>
<dbReference type="OrthoDB" id="4336542at2"/>
<dbReference type="RefSeq" id="WP_130650274.1">
    <property type="nucleotide sequence ID" value="NZ_BMHA01000014.1"/>
</dbReference>
<dbReference type="InterPro" id="IPR036388">
    <property type="entry name" value="WH-like_DNA-bd_sf"/>
</dbReference>
<accession>A0A8J3AH89</accession>
<reference evidence="8" key="2">
    <citation type="submission" date="2020-09" db="EMBL/GenBank/DDBJ databases">
        <authorList>
            <person name="Sun Q."/>
            <person name="Zhou Y."/>
        </authorList>
    </citation>
    <scope>NUCLEOTIDE SEQUENCE</scope>
    <source>
        <strain evidence="8">CGMCC 1.14988</strain>
    </source>
</reference>
<evidence type="ECO:0000256" key="4">
    <source>
        <dbReference type="ARBA" id="ARBA00023125"/>
    </source>
</evidence>
<dbReference type="SUPFAM" id="SSF46785">
    <property type="entry name" value="Winged helix' DNA-binding domain"/>
    <property type="match status" value="1"/>
</dbReference>
<dbReference type="Pfam" id="PF00392">
    <property type="entry name" value="GntR"/>
    <property type="match status" value="1"/>
</dbReference>
<dbReference type="SUPFAM" id="SSF53383">
    <property type="entry name" value="PLP-dependent transferases"/>
    <property type="match status" value="1"/>
</dbReference>
<dbReference type="InterPro" id="IPR051446">
    <property type="entry name" value="HTH_trans_reg/aminotransferase"/>
</dbReference>
<evidence type="ECO:0000259" key="7">
    <source>
        <dbReference type="PROSITE" id="PS50949"/>
    </source>
</evidence>
<dbReference type="InterPro" id="IPR000524">
    <property type="entry name" value="Tscrpt_reg_HTH_GntR"/>
</dbReference>
<keyword evidence="3" id="KW-0805">Transcription regulation</keyword>
<protein>
    <submittedName>
        <fullName evidence="8">GntR family transcriptional regulator</fullName>
    </submittedName>
</protein>
<comment type="similarity">
    <text evidence="1">In the C-terminal section; belongs to the class-I pyridoxal-phosphate-dependent aminotransferase family.</text>
</comment>
<organism evidence="8 9">
    <name type="scientific">Egicoccus halophilus</name>
    <dbReference type="NCBI Taxonomy" id="1670830"/>
    <lineage>
        <taxon>Bacteria</taxon>
        <taxon>Bacillati</taxon>
        <taxon>Actinomycetota</taxon>
        <taxon>Nitriliruptoria</taxon>
        <taxon>Egicoccales</taxon>
        <taxon>Egicoccaceae</taxon>
        <taxon>Egicoccus</taxon>
    </lineage>
</organism>
<dbReference type="SMART" id="SM00345">
    <property type="entry name" value="HTH_GNTR"/>
    <property type="match status" value="1"/>
</dbReference>
<dbReference type="GO" id="GO:0003677">
    <property type="term" value="F:DNA binding"/>
    <property type="evidence" value="ECO:0007669"/>
    <property type="project" value="UniProtKB-KW"/>
</dbReference>
<dbReference type="Proteomes" id="UP000650511">
    <property type="component" value="Unassembled WGS sequence"/>
</dbReference>
<dbReference type="Pfam" id="PF00155">
    <property type="entry name" value="Aminotran_1_2"/>
    <property type="match status" value="1"/>
</dbReference>
<evidence type="ECO:0000256" key="1">
    <source>
        <dbReference type="ARBA" id="ARBA00005384"/>
    </source>
</evidence>
<evidence type="ECO:0000313" key="8">
    <source>
        <dbReference type="EMBL" id="GGI09205.1"/>
    </source>
</evidence>
<keyword evidence="9" id="KW-1185">Reference proteome</keyword>
<dbReference type="Gene3D" id="1.10.10.10">
    <property type="entry name" value="Winged helix-like DNA-binding domain superfamily/Winged helix DNA-binding domain"/>
    <property type="match status" value="1"/>
</dbReference>
<dbReference type="InterPro" id="IPR004839">
    <property type="entry name" value="Aminotransferase_I/II_large"/>
</dbReference>